<protein>
    <recommendedName>
        <fullName evidence="9">Endonuclease MutS2</fullName>
        <ecNumber evidence="9">3.1.-.-</ecNumber>
    </recommendedName>
    <alternativeName>
        <fullName evidence="9">Ribosome-associated protein quality control-upstream factor</fullName>
        <shortName evidence="9">RQC-upstream factor</shortName>
        <shortName evidence="9">RqcU</shortName>
        <ecNumber evidence="9">3.6.4.-</ecNumber>
    </alternativeName>
</protein>
<dbReference type="PANTHER" id="PTHR48466">
    <property type="entry name" value="OS10G0509000 PROTEIN-RELATED"/>
    <property type="match status" value="1"/>
</dbReference>
<dbReference type="PROSITE" id="PS50828">
    <property type="entry name" value="SMR"/>
    <property type="match status" value="1"/>
</dbReference>
<comment type="function">
    <text evidence="9">Acts as a ribosome collision sensor, splitting the ribosome into its 2 subunits. Detects stalled/collided 70S ribosomes which it binds and splits by an ATP-hydrolysis driven conformational change. Acts upstream of the ribosome quality control system (RQC), a ribosome-associated complex that mediates the extraction of incompletely synthesized nascent chains from stalled ribosomes and their subsequent degradation. Probably generates substrates for RQC.</text>
</comment>
<feature type="binding site" evidence="9">
    <location>
        <begin position="334"/>
        <end position="341"/>
    </location>
    <ligand>
        <name>ATP</name>
        <dbReference type="ChEBI" id="CHEBI:30616"/>
    </ligand>
</feature>
<evidence type="ECO:0000256" key="1">
    <source>
        <dbReference type="ARBA" id="ARBA00022722"/>
    </source>
</evidence>
<keyword evidence="1 9" id="KW-0540">Nuclease</keyword>
<keyword evidence="3 9" id="KW-0547">Nucleotide-binding</keyword>
<dbReference type="PATRIC" id="fig|1423718.3.peg.1593"/>
<evidence type="ECO:0000256" key="6">
    <source>
        <dbReference type="ARBA" id="ARBA00022840"/>
    </source>
</evidence>
<name>A0A0R2AMI4_9LACO</name>
<dbReference type="GO" id="GO:0045910">
    <property type="term" value="P:negative regulation of DNA recombination"/>
    <property type="evidence" value="ECO:0007669"/>
    <property type="project" value="InterPro"/>
</dbReference>
<evidence type="ECO:0000256" key="2">
    <source>
        <dbReference type="ARBA" id="ARBA00022730"/>
    </source>
</evidence>
<dbReference type="Proteomes" id="UP000051008">
    <property type="component" value="Unassembled WGS sequence"/>
</dbReference>
<evidence type="ECO:0000256" key="9">
    <source>
        <dbReference type="HAMAP-Rule" id="MF_00092"/>
    </source>
</evidence>
<sequence>MNAKGIQTLEYDKIKHRLATYVQTEMGQKLVAQLQPSSNIDEVNHWLAQTSDGADVFRLKGGIPLATLVNIKPYLKRLEIEASLNAKELAAVGKVLRATSEVKSFLRQLASEELKLEQLYQLGDQLETLPAVSKELLVAIEGDGHVTDEASPLLKSLRQQISVTESTIREKLADYTQGKAAKYLSNAVVTIRNDRYVIPVKAEYRGQFGGVVHDQSSSGATLFVEPQVIVTLNNRLKQQQAAEKEEIRRILRELSQKLAPYTKELAQNAQLLGQLDFINAKARYAHDLKATLPLVSSANDVYLRQVWHPLLDQKTAVRNDIAIGKDYQAIVITGPNTGGKTITLKTLGLVQLMGQSGLFIPAFEESRIGVFSNIFADIGDEQSIEQSLSTFSSHMTNIVEILANLDERSLVLFDELGAGTDPQEGAALAISILDAVGAKGAYVVATTHYPELKAYGYERPETINASMEFDEKTLKPTYRLLIGIPGRSNALDISLRLGLDPSIVTAAKQLTSQDSQDLNQMIADLVSKRHDAEENAIEFKQKLRAAKKLHQELSSNFEAYLKQKEHLLETAKKEANEIVAQAQVKADEIISDLRQLRLAGGQNIKENELMDAKGQLNALEQPLHLQKNKVLRRAKAKKDFHPNDDVLVKSYGQRGVLLAKVGNHAWEVQLGILKMKIDEADLEKITAAQAEPKQKNVVVRSSKTSHVSPNLDLRGKRYEEAMTEVDRYIDAVLLAGYGSVTIVHGKGTGALRQGITSYLQANSAVKRFEFAPPNAGGNGATIVYFK</sequence>
<gene>
    <name evidence="9" type="primary">mutS2</name>
    <name evidence="9" type="synonym">rqcU</name>
    <name evidence="12" type="ORF">FC14_GL001528</name>
</gene>
<dbReference type="Gene3D" id="3.30.1370.110">
    <property type="match status" value="1"/>
</dbReference>
<evidence type="ECO:0000313" key="13">
    <source>
        <dbReference type="Proteomes" id="UP000051008"/>
    </source>
</evidence>
<dbReference type="InterPro" id="IPR036187">
    <property type="entry name" value="DNA_mismatch_repair_MutS_sf"/>
</dbReference>
<dbReference type="Gene3D" id="1.10.1420.10">
    <property type="match status" value="2"/>
</dbReference>
<evidence type="ECO:0000256" key="5">
    <source>
        <dbReference type="ARBA" id="ARBA00022801"/>
    </source>
</evidence>
<dbReference type="PIRSF" id="PIRSF005814">
    <property type="entry name" value="MutS_YshD"/>
    <property type="match status" value="1"/>
</dbReference>
<dbReference type="SUPFAM" id="SSF52540">
    <property type="entry name" value="P-loop containing nucleoside triphosphate hydrolases"/>
    <property type="match status" value="1"/>
</dbReference>
<dbReference type="RefSeq" id="WP_056976428.1">
    <property type="nucleotide sequence ID" value="NZ_AYYP01000019.1"/>
</dbReference>
<dbReference type="GO" id="GO:0030983">
    <property type="term" value="F:mismatched DNA binding"/>
    <property type="evidence" value="ECO:0007669"/>
    <property type="project" value="InterPro"/>
</dbReference>
<dbReference type="GO" id="GO:0072344">
    <property type="term" value="P:rescue of stalled ribosome"/>
    <property type="evidence" value="ECO:0007669"/>
    <property type="project" value="UniProtKB-UniRule"/>
</dbReference>
<comment type="caution">
    <text evidence="12">The sequence shown here is derived from an EMBL/GenBank/DDBJ whole genome shotgun (WGS) entry which is preliminary data.</text>
</comment>
<dbReference type="PANTHER" id="PTHR48466:SF2">
    <property type="entry name" value="OS10G0509000 PROTEIN"/>
    <property type="match status" value="1"/>
</dbReference>
<keyword evidence="6 9" id="KW-0067">ATP-binding</keyword>
<dbReference type="InterPro" id="IPR005747">
    <property type="entry name" value="MutS2"/>
</dbReference>
<dbReference type="GO" id="GO:0006298">
    <property type="term" value="P:mismatch repair"/>
    <property type="evidence" value="ECO:0007669"/>
    <property type="project" value="InterPro"/>
</dbReference>
<dbReference type="EC" id="3.1.-.-" evidence="9"/>
<comment type="subunit">
    <text evidence="9">Homodimer. Binds to stalled ribosomes, contacting rRNA.</text>
</comment>
<dbReference type="AlphaFoldDB" id="A0A0R2AMI4"/>
<dbReference type="NCBIfam" id="TIGR01069">
    <property type="entry name" value="mutS2"/>
    <property type="match status" value="1"/>
</dbReference>
<comment type="function">
    <text evidence="9">Endonuclease that is involved in the suppression of homologous recombination and thus may have a key role in the control of bacterial genetic diversity.</text>
</comment>
<dbReference type="SMART" id="SM00534">
    <property type="entry name" value="MUTSac"/>
    <property type="match status" value="1"/>
</dbReference>
<dbReference type="EC" id="3.6.4.-" evidence="9"/>
<dbReference type="InterPro" id="IPR000432">
    <property type="entry name" value="DNA_mismatch_repair_MutS_C"/>
</dbReference>
<dbReference type="CDD" id="cd03280">
    <property type="entry name" value="ABC_MutS2"/>
    <property type="match status" value="1"/>
</dbReference>
<dbReference type="Gene3D" id="3.40.50.300">
    <property type="entry name" value="P-loop containing nucleotide triphosphate hydrolases"/>
    <property type="match status" value="1"/>
</dbReference>
<proteinExistence type="inferred from homology"/>
<keyword evidence="7 9" id="KW-0694">RNA-binding</keyword>
<dbReference type="SMART" id="SM00533">
    <property type="entry name" value="MUTSd"/>
    <property type="match status" value="1"/>
</dbReference>
<dbReference type="Pfam" id="PF20297">
    <property type="entry name" value="MSSS"/>
    <property type="match status" value="1"/>
</dbReference>
<keyword evidence="10" id="KW-0175">Coiled coil</keyword>
<dbReference type="InterPro" id="IPR045076">
    <property type="entry name" value="MutS"/>
</dbReference>
<comment type="similarity">
    <text evidence="9">Belongs to the DNA mismatch repair MutS family. MutS2 subfamily.</text>
</comment>
<dbReference type="HAMAP" id="MF_00092">
    <property type="entry name" value="MutS2"/>
    <property type="match status" value="1"/>
</dbReference>
<dbReference type="InterPro" id="IPR036063">
    <property type="entry name" value="Smr_dom_sf"/>
</dbReference>
<evidence type="ECO:0000256" key="4">
    <source>
        <dbReference type="ARBA" id="ARBA00022759"/>
    </source>
</evidence>
<dbReference type="SUPFAM" id="SSF48334">
    <property type="entry name" value="DNA repair protein MutS, domain III"/>
    <property type="match status" value="1"/>
</dbReference>
<keyword evidence="8 9" id="KW-0238">DNA-binding</keyword>
<keyword evidence="4 9" id="KW-0255">Endonuclease</keyword>
<organism evidence="12 13">
    <name type="scientific">Ligilactobacillus agilis DSM 20509</name>
    <dbReference type="NCBI Taxonomy" id="1423718"/>
    <lineage>
        <taxon>Bacteria</taxon>
        <taxon>Bacillati</taxon>
        <taxon>Bacillota</taxon>
        <taxon>Bacilli</taxon>
        <taxon>Lactobacillales</taxon>
        <taxon>Lactobacillaceae</taxon>
        <taxon>Ligilactobacillus</taxon>
    </lineage>
</organism>
<keyword evidence="13" id="KW-1185">Reference proteome</keyword>
<reference evidence="12 13" key="1">
    <citation type="journal article" date="2015" name="Genome Announc.">
        <title>Expanding the biotechnology potential of lactobacilli through comparative genomics of 213 strains and associated genera.</title>
        <authorList>
            <person name="Sun Z."/>
            <person name="Harris H.M."/>
            <person name="McCann A."/>
            <person name="Guo C."/>
            <person name="Argimon S."/>
            <person name="Zhang W."/>
            <person name="Yang X."/>
            <person name="Jeffery I.B."/>
            <person name="Cooney J.C."/>
            <person name="Kagawa T.F."/>
            <person name="Liu W."/>
            <person name="Song Y."/>
            <person name="Salvetti E."/>
            <person name="Wrobel A."/>
            <person name="Rasinkangas P."/>
            <person name="Parkhill J."/>
            <person name="Rea M.C."/>
            <person name="O'Sullivan O."/>
            <person name="Ritari J."/>
            <person name="Douillard F.P."/>
            <person name="Paul Ross R."/>
            <person name="Yang R."/>
            <person name="Briner A.E."/>
            <person name="Felis G.E."/>
            <person name="de Vos W.M."/>
            <person name="Barrangou R."/>
            <person name="Klaenhammer T.R."/>
            <person name="Caufield P.W."/>
            <person name="Cui Y."/>
            <person name="Zhang H."/>
            <person name="O'Toole P.W."/>
        </authorList>
    </citation>
    <scope>NUCLEOTIDE SEQUENCE [LARGE SCALE GENOMIC DNA]</scope>
    <source>
        <strain evidence="12 13">DSM 20509</strain>
    </source>
</reference>
<evidence type="ECO:0000313" key="12">
    <source>
        <dbReference type="EMBL" id="KRM65174.1"/>
    </source>
</evidence>
<evidence type="ECO:0000259" key="11">
    <source>
        <dbReference type="PROSITE" id="PS50828"/>
    </source>
</evidence>
<feature type="coiled-coil region" evidence="10">
    <location>
        <begin position="515"/>
        <end position="581"/>
    </location>
</feature>
<keyword evidence="5 9" id="KW-0378">Hydrolase</keyword>
<dbReference type="GO" id="GO:0016887">
    <property type="term" value="F:ATP hydrolysis activity"/>
    <property type="evidence" value="ECO:0007669"/>
    <property type="project" value="InterPro"/>
</dbReference>
<evidence type="ECO:0000256" key="10">
    <source>
        <dbReference type="SAM" id="Coils"/>
    </source>
</evidence>
<dbReference type="GO" id="GO:0005524">
    <property type="term" value="F:ATP binding"/>
    <property type="evidence" value="ECO:0007669"/>
    <property type="project" value="UniProtKB-UniRule"/>
</dbReference>
<feature type="domain" description="Smr" evidence="11">
    <location>
        <begin position="711"/>
        <end position="786"/>
    </location>
</feature>
<dbReference type="InterPro" id="IPR007696">
    <property type="entry name" value="DNA_mismatch_repair_MutS_core"/>
</dbReference>
<dbReference type="InterPro" id="IPR027417">
    <property type="entry name" value="P-loop_NTPase"/>
</dbReference>
<dbReference type="GO" id="GO:0004519">
    <property type="term" value="F:endonuclease activity"/>
    <property type="evidence" value="ECO:0007669"/>
    <property type="project" value="UniProtKB-UniRule"/>
</dbReference>
<dbReference type="InterPro" id="IPR046893">
    <property type="entry name" value="MSSS"/>
</dbReference>
<dbReference type="InterPro" id="IPR002625">
    <property type="entry name" value="Smr_dom"/>
</dbReference>
<evidence type="ECO:0000256" key="3">
    <source>
        <dbReference type="ARBA" id="ARBA00022741"/>
    </source>
</evidence>
<accession>A0A0R2AMI4</accession>
<dbReference type="Pfam" id="PF00488">
    <property type="entry name" value="MutS_V"/>
    <property type="match status" value="1"/>
</dbReference>
<dbReference type="SUPFAM" id="SSF160443">
    <property type="entry name" value="SMR domain-like"/>
    <property type="match status" value="1"/>
</dbReference>
<dbReference type="OrthoDB" id="9808166at2"/>
<dbReference type="GO" id="GO:0019843">
    <property type="term" value="F:rRNA binding"/>
    <property type="evidence" value="ECO:0007669"/>
    <property type="project" value="UniProtKB-UniRule"/>
</dbReference>
<dbReference type="FunFam" id="3.40.50.300:FF:000830">
    <property type="entry name" value="Endonuclease MutS2"/>
    <property type="match status" value="1"/>
</dbReference>
<dbReference type="PROSITE" id="PS00486">
    <property type="entry name" value="DNA_MISMATCH_REPAIR_2"/>
    <property type="match status" value="1"/>
</dbReference>
<dbReference type="EMBL" id="AYYP01000019">
    <property type="protein sequence ID" value="KRM65174.1"/>
    <property type="molecule type" value="Genomic_DNA"/>
</dbReference>
<keyword evidence="2 9" id="KW-0699">rRNA-binding</keyword>
<evidence type="ECO:0000256" key="8">
    <source>
        <dbReference type="ARBA" id="ARBA00023125"/>
    </source>
</evidence>
<dbReference type="Pfam" id="PF01713">
    <property type="entry name" value="Smr"/>
    <property type="match status" value="1"/>
</dbReference>
<evidence type="ECO:0000256" key="7">
    <source>
        <dbReference type="ARBA" id="ARBA00022884"/>
    </source>
</evidence>
<dbReference type="GO" id="GO:0043023">
    <property type="term" value="F:ribosomal large subunit binding"/>
    <property type="evidence" value="ECO:0007669"/>
    <property type="project" value="UniProtKB-UniRule"/>
</dbReference>
<dbReference type="GO" id="GO:0140664">
    <property type="term" value="F:ATP-dependent DNA damage sensor activity"/>
    <property type="evidence" value="ECO:0007669"/>
    <property type="project" value="InterPro"/>
</dbReference>
<dbReference type="SMART" id="SM00463">
    <property type="entry name" value="SMR"/>
    <property type="match status" value="1"/>
</dbReference>